<feature type="compositionally biased region" description="Basic and acidic residues" evidence="1">
    <location>
        <begin position="50"/>
        <end position="65"/>
    </location>
</feature>
<keyword evidence="2" id="KW-0732">Signal</keyword>
<organism evidence="3 4">
    <name type="scientific">Marivirga tractuosa (strain ATCC 23168 / DSM 4126 / NBRC 15989 / NCIMB 1408 / VKM B-1430 / H-43)</name>
    <name type="common">Microscilla tractuosa</name>
    <name type="synonym">Flexibacter tractuosus</name>
    <dbReference type="NCBI Taxonomy" id="643867"/>
    <lineage>
        <taxon>Bacteria</taxon>
        <taxon>Pseudomonadati</taxon>
        <taxon>Bacteroidota</taxon>
        <taxon>Cytophagia</taxon>
        <taxon>Cytophagales</taxon>
        <taxon>Marivirgaceae</taxon>
        <taxon>Marivirga</taxon>
    </lineage>
</organism>
<proteinExistence type="predicted"/>
<dbReference type="RefSeq" id="WP_013454229.1">
    <property type="nucleotide sequence ID" value="NC_014759.1"/>
</dbReference>
<name>E4TUG8_MARTH</name>
<dbReference type="eggNOG" id="ENOG502ZW78">
    <property type="taxonomic scope" value="Bacteria"/>
</dbReference>
<evidence type="ECO:0000256" key="2">
    <source>
        <dbReference type="SAM" id="SignalP"/>
    </source>
</evidence>
<dbReference type="Proteomes" id="UP000008720">
    <property type="component" value="Chromosome"/>
</dbReference>
<evidence type="ECO:0000313" key="3">
    <source>
        <dbReference type="EMBL" id="ADR22086.1"/>
    </source>
</evidence>
<evidence type="ECO:0000313" key="4">
    <source>
        <dbReference type="Proteomes" id="UP000008720"/>
    </source>
</evidence>
<reference evidence="3 4" key="1">
    <citation type="journal article" date="2011" name="Stand. Genomic Sci.">
        <title>Complete genome sequence of Marivirga tractuosa type strain (H-43).</title>
        <authorList>
            <person name="Pagani I."/>
            <person name="Chertkov O."/>
            <person name="Lapidus A."/>
            <person name="Lucas S."/>
            <person name="Del Rio T.G."/>
            <person name="Tice H."/>
            <person name="Copeland A."/>
            <person name="Cheng J.F."/>
            <person name="Nolan M."/>
            <person name="Saunders E."/>
            <person name="Pitluck S."/>
            <person name="Held B."/>
            <person name="Goodwin L."/>
            <person name="Liolios K."/>
            <person name="Ovchinikova G."/>
            <person name="Ivanova N."/>
            <person name="Mavromatis K."/>
            <person name="Pati A."/>
            <person name="Chen A."/>
            <person name="Palaniappan K."/>
            <person name="Land M."/>
            <person name="Hauser L."/>
            <person name="Jeffries C.D."/>
            <person name="Detter J.C."/>
            <person name="Han C."/>
            <person name="Tapia R."/>
            <person name="Ngatchou-Djao O.D."/>
            <person name="Rohde M."/>
            <person name="Goker M."/>
            <person name="Spring S."/>
            <person name="Sikorski J."/>
            <person name="Woyke T."/>
            <person name="Bristow J."/>
            <person name="Eisen J.A."/>
            <person name="Markowitz V."/>
            <person name="Hugenholtz P."/>
            <person name="Klenk H.P."/>
            <person name="Kyrpides N.C."/>
        </authorList>
    </citation>
    <scope>NUCLEOTIDE SEQUENCE [LARGE SCALE GENOMIC DNA]</scope>
    <source>
        <strain evidence="4">ATCC 23168 / DSM 4126 / NBRC 15989 / NCIMB 1408 / VKM B-1430 / H-43</strain>
    </source>
</reference>
<accession>E4TUG8</accession>
<feature type="signal peptide" evidence="2">
    <location>
        <begin position="1"/>
        <end position="23"/>
    </location>
</feature>
<keyword evidence="4" id="KW-1185">Reference proteome</keyword>
<evidence type="ECO:0000256" key="1">
    <source>
        <dbReference type="SAM" id="MobiDB-lite"/>
    </source>
</evidence>
<dbReference type="KEGG" id="mtt:Ftrac_2103"/>
<dbReference type="EMBL" id="CP002349">
    <property type="protein sequence ID" value="ADR22086.1"/>
    <property type="molecule type" value="Genomic_DNA"/>
</dbReference>
<gene>
    <name evidence="3" type="ordered locus">Ftrac_2103</name>
</gene>
<dbReference type="HOGENOM" id="CLU_2601903_0_0_10"/>
<dbReference type="AlphaFoldDB" id="E4TUG8"/>
<protein>
    <submittedName>
        <fullName evidence="3">Uncharacterized protein</fullName>
    </submittedName>
</protein>
<sequence length="79" mass="8863">MKKTKDQILNVLMVMLVGVFATACNNPGGNGNQDHGDVMEDNQTEMMEGDNDHMHEDGQSDEHIMSDTTSMDMNDEMER</sequence>
<feature type="compositionally biased region" description="Acidic residues" evidence="1">
    <location>
        <begin position="39"/>
        <end position="49"/>
    </location>
</feature>
<dbReference type="STRING" id="643867.Ftrac_2103"/>
<dbReference type="PROSITE" id="PS51257">
    <property type="entry name" value="PROKAR_LIPOPROTEIN"/>
    <property type="match status" value="1"/>
</dbReference>
<feature type="region of interest" description="Disordered" evidence="1">
    <location>
        <begin position="25"/>
        <end position="79"/>
    </location>
</feature>
<feature type="chain" id="PRO_5003188273" evidence="2">
    <location>
        <begin position="24"/>
        <end position="79"/>
    </location>
</feature>